<dbReference type="Pfam" id="PF24968">
    <property type="entry name" value="DUF7770"/>
    <property type="match status" value="1"/>
</dbReference>
<dbReference type="RefSeq" id="XP_007734484.1">
    <property type="nucleotide sequence ID" value="XM_007736294.1"/>
</dbReference>
<dbReference type="EMBL" id="AMGY01000005">
    <property type="protein sequence ID" value="EXJ82361.1"/>
    <property type="molecule type" value="Genomic_DNA"/>
</dbReference>
<protein>
    <recommendedName>
        <fullName evidence="1">DUF7770 domain-containing protein</fullName>
    </recommendedName>
</protein>
<name>W9XZJ0_9EURO</name>
<proteinExistence type="predicted"/>
<organism evidence="2 3">
    <name type="scientific">Capronia epimyces CBS 606.96</name>
    <dbReference type="NCBI Taxonomy" id="1182542"/>
    <lineage>
        <taxon>Eukaryota</taxon>
        <taxon>Fungi</taxon>
        <taxon>Dikarya</taxon>
        <taxon>Ascomycota</taxon>
        <taxon>Pezizomycotina</taxon>
        <taxon>Eurotiomycetes</taxon>
        <taxon>Chaetothyriomycetidae</taxon>
        <taxon>Chaetothyriales</taxon>
        <taxon>Herpotrichiellaceae</taxon>
        <taxon>Capronia</taxon>
    </lineage>
</organism>
<sequence>MRVNMTAETGYIIGILEWKELQYILTTSSLRHWDYPVLGNVRVCNIAWLLHETKRNQYDMSGGGSGCRYWV</sequence>
<dbReference type="AlphaFoldDB" id="W9XZJ0"/>
<dbReference type="Proteomes" id="UP000019478">
    <property type="component" value="Unassembled WGS sequence"/>
</dbReference>
<dbReference type="STRING" id="1182542.W9XZJ0"/>
<dbReference type="HOGENOM" id="CLU_2739785_0_0_1"/>
<evidence type="ECO:0000259" key="1">
    <source>
        <dbReference type="Pfam" id="PF24968"/>
    </source>
</evidence>
<dbReference type="OrthoDB" id="4159019at2759"/>
<gene>
    <name evidence="2" type="ORF">A1O3_06174</name>
</gene>
<evidence type="ECO:0000313" key="3">
    <source>
        <dbReference type="Proteomes" id="UP000019478"/>
    </source>
</evidence>
<accession>W9XZJ0</accession>
<feature type="domain" description="DUF7770" evidence="1">
    <location>
        <begin position="2"/>
        <end position="71"/>
    </location>
</feature>
<dbReference type="GeneID" id="19170284"/>
<evidence type="ECO:0000313" key="2">
    <source>
        <dbReference type="EMBL" id="EXJ82361.1"/>
    </source>
</evidence>
<reference evidence="2 3" key="1">
    <citation type="submission" date="2013-03" db="EMBL/GenBank/DDBJ databases">
        <title>The Genome Sequence of Capronia epimyces CBS 606.96.</title>
        <authorList>
            <consortium name="The Broad Institute Genomics Platform"/>
            <person name="Cuomo C."/>
            <person name="de Hoog S."/>
            <person name="Gorbushina A."/>
            <person name="Walker B."/>
            <person name="Young S.K."/>
            <person name="Zeng Q."/>
            <person name="Gargeya S."/>
            <person name="Fitzgerald M."/>
            <person name="Haas B."/>
            <person name="Abouelleil A."/>
            <person name="Allen A.W."/>
            <person name="Alvarado L."/>
            <person name="Arachchi H.M."/>
            <person name="Berlin A.M."/>
            <person name="Chapman S.B."/>
            <person name="Gainer-Dewar J."/>
            <person name="Goldberg J."/>
            <person name="Griggs A."/>
            <person name="Gujja S."/>
            <person name="Hansen M."/>
            <person name="Howarth C."/>
            <person name="Imamovic A."/>
            <person name="Ireland A."/>
            <person name="Larimer J."/>
            <person name="McCowan C."/>
            <person name="Murphy C."/>
            <person name="Pearson M."/>
            <person name="Poon T.W."/>
            <person name="Priest M."/>
            <person name="Roberts A."/>
            <person name="Saif S."/>
            <person name="Shea T."/>
            <person name="Sisk P."/>
            <person name="Sykes S."/>
            <person name="Wortman J."/>
            <person name="Nusbaum C."/>
            <person name="Birren B."/>
        </authorList>
    </citation>
    <scope>NUCLEOTIDE SEQUENCE [LARGE SCALE GENOMIC DNA]</scope>
    <source>
        <strain evidence="2 3">CBS 606.96</strain>
    </source>
</reference>
<dbReference type="InterPro" id="IPR056672">
    <property type="entry name" value="DUF7770"/>
</dbReference>
<keyword evidence="3" id="KW-1185">Reference proteome</keyword>
<comment type="caution">
    <text evidence="2">The sequence shown here is derived from an EMBL/GenBank/DDBJ whole genome shotgun (WGS) entry which is preliminary data.</text>
</comment>